<name>A0A9N8F1V0_9STRA</name>
<evidence type="ECO:0000313" key="1">
    <source>
        <dbReference type="EMBL" id="CAB9529924.1"/>
    </source>
</evidence>
<sequence length="247" mass="26649">MSNNMNVSSILEVNSQSIEHLRAGRFSEANEGLGQVLEGMKRYIQSSGPSESTDLGGNAMISEQQQPGKAAVAATAPFVLRTEDVPVRTGDTAKDAVLSLFARAFSVPVLPMTKGEKAASLMAFVYNLAFARHSEALATQDNVLSRALLGQAGKLYQTALRVASSHLEDEQSLDGFPCLLLATANNYAHVFVEQFDAQEAGKGVSMLHSLMKEPSVLREMPEEDYSFFESNVINFLESPLFSIAPAA</sequence>
<gene>
    <name evidence="1" type="ORF">SEMRO_2672_G334350.1</name>
</gene>
<organism evidence="1 2">
    <name type="scientific">Seminavis robusta</name>
    <dbReference type="NCBI Taxonomy" id="568900"/>
    <lineage>
        <taxon>Eukaryota</taxon>
        <taxon>Sar</taxon>
        <taxon>Stramenopiles</taxon>
        <taxon>Ochrophyta</taxon>
        <taxon>Bacillariophyta</taxon>
        <taxon>Bacillariophyceae</taxon>
        <taxon>Bacillariophycidae</taxon>
        <taxon>Naviculales</taxon>
        <taxon>Naviculaceae</taxon>
        <taxon>Seminavis</taxon>
    </lineage>
</organism>
<dbReference type="Proteomes" id="UP001153069">
    <property type="component" value="Unassembled WGS sequence"/>
</dbReference>
<reference evidence="1" key="1">
    <citation type="submission" date="2020-06" db="EMBL/GenBank/DDBJ databases">
        <authorList>
            <consortium name="Plant Systems Biology data submission"/>
        </authorList>
    </citation>
    <scope>NUCLEOTIDE SEQUENCE</scope>
    <source>
        <strain evidence="1">D6</strain>
    </source>
</reference>
<evidence type="ECO:0000313" key="2">
    <source>
        <dbReference type="Proteomes" id="UP001153069"/>
    </source>
</evidence>
<protein>
    <submittedName>
        <fullName evidence="1">Uncharacterized protein</fullName>
    </submittedName>
</protein>
<comment type="caution">
    <text evidence="1">The sequence shown here is derived from an EMBL/GenBank/DDBJ whole genome shotgun (WGS) entry which is preliminary data.</text>
</comment>
<keyword evidence="2" id="KW-1185">Reference proteome</keyword>
<proteinExistence type="predicted"/>
<dbReference type="EMBL" id="CAICTM010002670">
    <property type="protein sequence ID" value="CAB9529924.1"/>
    <property type="molecule type" value="Genomic_DNA"/>
</dbReference>
<dbReference type="AlphaFoldDB" id="A0A9N8F1V0"/>
<accession>A0A9N8F1V0</accession>